<reference evidence="7" key="2">
    <citation type="journal article" date="2023" name="Microbiol Resour">
        <title>Decontamination and Annotation of the Draft Genome Sequence of the Oomycete Lagenidium giganteum ARSEF 373.</title>
        <authorList>
            <person name="Morgan W.R."/>
            <person name="Tartar A."/>
        </authorList>
    </citation>
    <scope>NUCLEOTIDE SEQUENCE</scope>
    <source>
        <strain evidence="7">ARSEF 373</strain>
    </source>
</reference>
<dbReference type="InterPro" id="IPR013083">
    <property type="entry name" value="Znf_RING/FYVE/PHD"/>
</dbReference>
<feature type="domain" description="FYVE-type" evidence="6">
    <location>
        <begin position="324"/>
        <end position="385"/>
    </location>
</feature>
<organism evidence="7 8">
    <name type="scientific">Lagenidium giganteum</name>
    <dbReference type="NCBI Taxonomy" id="4803"/>
    <lineage>
        <taxon>Eukaryota</taxon>
        <taxon>Sar</taxon>
        <taxon>Stramenopiles</taxon>
        <taxon>Oomycota</taxon>
        <taxon>Peronosporomycetes</taxon>
        <taxon>Pythiales</taxon>
        <taxon>Pythiaceae</taxon>
    </lineage>
</organism>
<dbReference type="Pfam" id="PF01590">
    <property type="entry name" value="GAF"/>
    <property type="match status" value="1"/>
</dbReference>
<evidence type="ECO:0000259" key="5">
    <source>
        <dbReference type="PROSITE" id="PS50089"/>
    </source>
</evidence>
<keyword evidence="3" id="KW-0862">Zinc</keyword>
<keyword evidence="1" id="KW-0479">Metal-binding</keyword>
<dbReference type="InterPro" id="IPR003018">
    <property type="entry name" value="GAF"/>
</dbReference>
<dbReference type="Gene3D" id="3.30.450.40">
    <property type="match status" value="1"/>
</dbReference>
<dbReference type="Pfam" id="PF01363">
    <property type="entry name" value="FYVE"/>
    <property type="match status" value="1"/>
</dbReference>
<dbReference type="PANTHER" id="PTHR43102:SF2">
    <property type="entry name" value="GAF DOMAIN-CONTAINING PROTEIN"/>
    <property type="match status" value="1"/>
</dbReference>
<dbReference type="InterPro" id="IPR017455">
    <property type="entry name" value="Znf_FYVE-rel"/>
</dbReference>
<dbReference type="InterPro" id="IPR001841">
    <property type="entry name" value="Znf_RING"/>
</dbReference>
<evidence type="ECO:0000256" key="1">
    <source>
        <dbReference type="ARBA" id="ARBA00022723"/>
    </source>
</evidence>
<dbReference type="EMBL" id="DAKRPA010000214">
    <property type="protein sequence ID" value="DAZ95214.1"/>
    <property type="molecule type" value="Genomic_DNA"/>
</dbReference>
<dbReference type="Proteomes" id="UP001146120">
    <property type="component" value="Unassembled WGS sequence"/>
</dbReference>
<evidence type="ECO:0000256" key="2">
    <source>
        <dbReference type="ARBA" id="ARBA00022771"/>
    </source>
</evidence>
<name>A0AAV2YPC2_9STRA</name>
<comment type="caution">
    <text evidence="7">The sequence shown here is derived from an EMBL/GenBank/DDBJ whole genome shotgun (WGS) entry which is preliminary data.</text>
</comment>
<dbReference type="PANTHER" id="PTHR43102">
    <property type="entry name" value="SLR1143 PROTEIN"/>
    <property type="match status" value="1"/>
</dbReference>
<dbReference type="InterPro" id="IPR029016">
    <property type="entry name" value="GAF-like_dom_sf"/>
</dbReference>
<dbReference type="SUPFAM" id="SSF55781">
    <property type="entry name" value="GAF domain-like"/>
    <property type="match status" value="1"/>
</dbReference>
<dbReference type="PROSITE" id="PS50089">
    <property type="entry name" value="ZF_RING_2"/>
    <property type="match status" value="1"/>
</dbReference>
<evidence type="ECO:0000256" key="3">
    <source>
        <dbReference type="ARBA" id="ARBA00022833"/>
    </source>
</evidence>
<evidence type="ECO:0000256" key="4">
    <source>
        <dbReference type="PROSITE-ProRule" id="PRU00175"/>
    </source>
</evidence>
<evidence type="ECO:0000313" key="7">
    <source>
        <dbReference type="EMBL" id="DAZ95214.1"/>
    </source>
</evidence>
<evidence type="ECO:0000259" key="6">
    <source>
        <dbReference type="PROSITE" id="PS50178"/>
    </source>
</evidence>
<feature type="domain" description="RING-type" evidence="5">
    <location>
        <begin position="330"/>
        <end position="380"/>
    </location>
</feature>
<dbReference type="AlphaFoldDB" id="A0AAV2YPC2"/>
<evidence type="ECO:0000313" key="8">
    <source>
        <dbReference type="Proteomes" id="UP001146120"/>
    </source>
</evidence>
<dbReference type="PROSITE" id="PS50178">
    <property type="entry name" value="ZF_FYVE"/>
    <property type="match status" value="1"/>
</dbReference>
<gene>
    <name evidence="7" type="ORF">N0F65_013059</name>
</gene>
<proteinExistence type="predicted"/>
<keyword evidence="8" id="KW-1185">Reference proteome</keyword>
<dbReference type="InterPro" id="IPR000306">
    <property type="entry name" value="Znf_FYVE"/>
</dbReference>
<evidence type="ECO:0008006" key="9">
    <source>
        <dbReference type="Google" id="ProtNLM"/>
    </source>
</evidence>
<protein>
    <recommendedName>
        <fullName evidence="9">FYVE-type domain-containing protein</fullName>
    </recommendedName>
</protein>
<dbReference type="SUPFAM" id="SSF57903">
    <property type="entry name" value="FYVE/PHD zinc finger"/>
    <property type="match status" value="1"/>
</dbReference>
<reference evidence="7" key="1">
    <citation type="submission" date="2022-11" db="EMBL/GenBank/DDBJ databases">
        <authorList>
            <person name="Morgan W.R."/>
            <person name="Tartar A."/>
        </authorList>
    </citation>
    <scope>NUCLEOTIDE SEQUENCE</scope>
    <source>
        <strain evidence="7">ARSEF 373</strain>
    </source>
</reference>
<dbReference type="InterPro" id="IPR011011">
    <property type="entry name" value="Znf_FYVE_PHD"/>
</dbReference>
<dbReference type="Gene3D" id="3.30.40.10">
    <property type="entry name" value="Zinc/RING finger domain, C3HC4 (zinc finger)"/>
    <property type="match status" value="1"/>
</dbReference>
<keyword evidence="2 4" id="KW-0863">Zinc-finger</keyword>
<sequence>MPTPASGEAAITEQQVCAEALRTLPVLQSVVAWKRQCRKHSVDSFEWSTDEFHAPPTLNKSMDPTESIAHSIVAKEVFSCHLNEMLNILTPRDPHHHQASWKALCGDKYKEGSLVFQRKRKLGPAEVAAAGGEDLPDEGLVGVQSITLRPKLSVSFSKPQLPKSQQLCFATCTFQYPPQTTPAGHTTTRAVHLMRTLPKDLHDHLVPSKDRSALRGALSHLAIGFYIESVHRPGGSANQTTRITVHAYATATTGQAAVHGAMTPEARHVLRILAKSLRQMERILRRRRFGFQTFFSLSTTSTQATTLPSFDSDLDEFEDQRFWEARRSSCGICQKRFNRFTRRTVYCELCGHGVCRECSSTYDVEVPVGLIHKRRICITCVVRVNHCVFDDEALLAGLSPIVVAADDDAWKSPRGARSSVEDEIAEKLYSDNEDDSSMALELLGQLAQVDTEATSPVRPSKRSVKHHVEQHVRAQVQSARQRFAEPLDCVVAEADGHRDYTYDFNSKQTSSPSVPLAPMPAQQKEQRRLRNISASGMLHEDYDRAGLDMIAELAAQRMNSPIGFVSVVDGQTFHAVGKHRVPEMAKTLPRNENACIYTVYAEKPLVLKNPLRDVRFSQMPLQAGLGVRFYAGFPIHAPDGSVVASLCTVDGFPRANITTQEFATMTALAKLASDLICAQQHSNRVVD</sequence>
<accession>A0AAV2YPC2</accession>
<dbReference type="GO" id="GO:0008270">
    <property type="term" value="F:zinc ion binding"/>
    <property type="evidence" value="ECO:0007669"/>
    <property type="project" value="UniProtKB-KW"/>
</dbReference>
<dbReference type="CDD" id="cd00065">
    <property type="entry name" value="FYVE_like_SF"/>
    <property type="match status" value="1"/>
</dbReference>